<dbReference type="EMBL" id="JAUUTY010000004">
    <property type="protein sequence ID" value="KAK1645837.1"/>
    <property type="molecule type" value="Genomic_DNA"/>
</dbReference>
<feature type="compositionally biased region" description="Acidic residues" evidence="1">
    <location>
        <begin position="341"/>
        <end position="357"/>
    </location>
</feature>
<evidence type="ECO:0000313" key="3">
    <source>
        <dbReference type="Proteomes" id="UP001231189"/>
    </source>
</evidence>
<accession>A0AAD8S7T4</accession>
<keyword evidence="3" id="KW-1185">Reference proteome</keyword>
<proteinExistence type="predicted"/>
<feature type="compositionally biased region" description="Low complexity" evidence="1">
    <location>
        <begin position="250"/>
        <end position="260"/>
    </location>
</feature>
<dbReference type="PANTHER" id="PTHR47150:SF5">
    <property type="entry name" value="OS07G0546750 PROTEIN"/>
    <property type="match status" value="1"/>
</dbReference>
<reference evidence="2" key="1">
    <citation type="submission" date="2023-07" db="EMBL/GenBank/DDBJ databases">
        <title>A chromosome-level genome assembly of Lolium multiflorum.</title>
        <authorList>
            <person name="Chen Y."/>
            <person name="Copetti D."/>
            <person name="Kolliker R."/>
            <person name="Studer B."/>
        </authorList>
    </citation>
    <scope>NUCLEOTIDE SEQUENCE</scope>
    <source>
        <strain evidence="2">02402/16</strain>
        <tissue evidence="2">Leaf</tissue>
    </source>
</reference>
<dbReference type="AlphaFoldDB" id="A0AAD8S7T4"/>
<dbReference type="PANTHER" id="PTHR47150">
    <property type="entry name" value="OS12G0169200 PROTEIN"/>
    <property type="match status" value="1"/>
</dbReference>
<feature type="region of interest" description="Disordered" evidence="1">
    <location>
        <begin position="296"/>
        <end position="416"/>
    </location>
</feature>
<feature type="region of interest" description="Disordered" evidence="1">
    <location>
        <begin position="250"/>
        <end position="279"/>
    </location>
</feature>
<dbReference type="Proteomes" id="UP001231189">
    <property type="component" value="Unassembled WGS sequence"/>
</dbReference>
<dbReference type="InterPro" id="IPR006912">
    <property type="entry name" value="Harbinger_derived_prot"/>
</dbReference>
<protein>
    <submittedName>
        <fullName evidence="2">Uncharacterized protein</fullName>
    </submittedName>
</protein>
<evidence type="ECO:0000256" key="1">
    <source>
        <dbReference type="SAM" id="MobiDB-lite"/>
    </source>
</evidence>
<comment type="caution">
    <text evidence="2">The sequence shown here is derived from an EMBL/GenBank/DDBJ whole genome shotgun (WGS) entry which is preliminary data.</text>
</comment>
<evidence type="ECO:0000313" key="2">
    <source>
        <dbReference type="EMBL" id="KAK1645837.1"/>
    </source>
</evidence>
<dbReference type="Pfam" id="PF04827">
    <property type="entry name" value="Plant_tran"/>
    <property type="match status" value="1"/>
</dbReference>
<feature type="compositionally biased region" description="Acidic residues" evidence="1">
    <location>
        <begin position="374"/>
        <end position="387"/>
    </location>
</feature>
<feature type="compositionally biased region" description="Acidic residues" evidence="1">
    <location>
        <begin position="394"/>
        <end position="416"/>
    </location>
</feature>
<sequence length="416" mass="46353">MQGKAPRVSYEINGNEYDKPYYLADGIYPDWATLVKSVRNPNSEKTRRFAKMQEACRKDVERGFGVLQARWAIVRHPARTWSLKTMHEVMTCYVIMHNMIVENKRPDGRNENYWDFQAHTPLFSPPPSSLAVVVLNLRENHHPHANTMAHKERAGGCSGGILRSTQLSYDEADVLYWHRIPVPVCCGQNPPASSDGQHSRAGNNLGLRLALVPPSDGPQSLWYTRPMLMQGVPPDLYLVEAMSSSSSVSSGLSLQSFSSSEPEWNSDHVPEGDLPLTDGEDDLKFLIEGKLISESEDDLHPWVKPTSSDGKGEEVEEEEEKEEGGLSPAKLLPAKHSAWADSEDDDDDEEEEEEDESSSSIGYPPTKRFRSWADSEDDDDDEEDEAPAEGWGSSDEELPGSSADDIDDGDDEDSDD</sequence>
<organism evidence="2 3">
    <name type="scientific">Lolium multiflorum</name>
    <name type="common">Italian ryegrass</name>
    <name type="synonym">Lolium perenne subsp. multiflorum</name>
    <dbReference type="NCBI Taxonomy" id="4521"/>
    <lineage>
        <taxon>Eukaryota</taxon>
        <taxon>Viridiplantae</taxon>
        <taxon>Streptophyta</taxon>
        <taxon>Embryophyta</taxon>
        <taxon>Tracheophyta</taxon>
        <taxon>Spermatophyta</taxon>
        <taxon>Magnoliopsida</taxon>
        <taxon>Liliopsida</taxon>
        <taxon>Poales</taxon>
        <taxon>Poaceae</taxon>
        <taxon>BOP clade</taxon>
        <taxon>Pooideae</taxon>
        <taxon>Poodae</taxon>
        <taxon>Poeae</taxon>
        <taxon>Poeae Chloroplast Group 2 (Poeae type)</taxon>
        <taxon>Loliodinae</taxon>
        <taxon>Loliinae</taxon>
        <taxon>Lolium</taxon>
    </lineage>
</organism>
<gene>
    <name evidence="2" type="ORF">QYE76_063642</name>
</gene>
<name>A0AAD8S7T4_LOLMU</name>